<protein>
    <submittedName>
        <fullName evidence="7">Cobalt ECF transporter T component CbiQ</fullName>
    </submittedName>
</protein>
<dbReference type="PANTHER" id="PTHR34857">
    <property type="entry name" value="SLL0384 PROTEIN"/>
    <property type="match status" value="1"/>
</dbReference>
<evidence type="ECO:0000256" key="1">
    <source>
        <dbReference type="ARBA" id="ARBA00004651"/>
    </source>
</evidence>
<sequence>MSQIPTKAKRGRRAARGFFEKTLGHLTETLEHTLFAEEIARQDGMLQSLDPRAKLLGALALLIAISLSHSLLVIAALYILTLPLAAASRVPMGYYIKRVWVFMPFFTGIIALPALFSPFTPGEPLLTLIDLTSPRVYLAITVPGVVTAAFLLLRVGSSVSVAVLLMLTTRWVTLLKALRTLRLPQAFVLILGITYRYIYVLLHAANNMFIARRSRVMRRMSGAENRRWLAASIGTLFTKSYALSDDVYLAMQSRGFRGDSHVMGNLEWRRADWLWLTGSLVIATAALWVGR</sequence>
<dbReference type="NCBIfam" id="TIGR02454">
    <property type="entry name" value="ECF_T_CbiQ"/>
    <property type="match status" value="1"/>
</dbReference>
<organism evidence="7 8">
    <name type="scientific">Fraserbacteria sp. (strain RBG_16_55_9)</name>
    <dbReference type="NCBI Taxonomy" id="1817864"/>
    <lineage>
        <taxon>Bacteria</taxon>
        <taxon>Candidatus Fraseribacteriota</taxon>
    </lineage>
</organism>
<dbReference type="EMBL" id="MFGX01000107">
    <property type="protein sequence ID" value="OGF53285.1"/>
    <property type="molecule type" value="Genomic_DNA"/>
</dbReference>
<dbReference type="InterPro" id="IPR012809">
    <property type="entry name" value="ECF_CbiQ"/>
</dbReference>
<keyword evidence="2" id="KW-1003">Cell membrane</keyword>
<feature type="transmembrane region" description="Helical" evidence="6">
    <location>
        <begin position="99"/>
        <end position="116"/>
    </location>
</feature>
<dbReference type="PANTHER" id="PTHR34857:SF2">
    <property type="entry name" value="SLL0384 PROTEIN"/>
    <property type="match status" value="1"/>
</dbReference>
<evidence type="ECO:0000256" key="6">
    <source>
        <dbReference type="SAM" id="Phobius"/>
    </source>
</evidence>
<dbReference type="InterPro" id="IPR051611">
    <property type="entry name" value="ECF_transporter_component"/>
</dbReference>
<dbReference type="InterPro" id="IPR003339">
    <property type="entry name" value="ABC/ECF_trnsptr_transmembrane"/>
</dbReference>
<feature type="transmembrane region" description="Helical" evidence="6">
    <location>
        <begin position="186"/>
        <end position="206"/>
    </location>
</feature>
<proteinExistence type="predicted"/>
<dbReference type="Pfam" id="PF02361">
    <property type="entry name" value="CbiQ"/>
    <property type="match status" value="1"/>
</dbReference>
<comment type="subcellular location">
    <subcellularLocation>
        <location evidence="1">Cell membrane</location>
        <topology evidence="1">Multi-pass membrane protein</topology>
    </subcellularLocation>
</comment>
<dbReference type="GO" id="GO:0006824">
    <property type="term" value="P:cobalt ion transport"/>
    <property type="evidence" value="ECO:0007669"/>
    <property type="project" value="InterPro"/>
</dbReference>
<feature type="transmembrane region" description="Helical" evidence="6">
    <location>
        <begin position="136"/>
        <end position="166"/>
    </location>
</feature>
<evidence type="ECO:0000313" key="7">
    <source>
        <dbReference type="EMBL" id="OGF53285.1"/>
    </source>
</evidence>
<evidence type="ECO:0000256" key="3">
    <source>
        <dbReference type="ARBA" id="ARBA00022692"/>
    </source>
</evidence>
<name>A0A1F5UQ75_FRAXR</name>
<keyword evidence="5 6" id="KW-0472">Membrane</keyword>
<evidence type="ECO:0000256" key="2">
    <source>
        <dbReference type="ARBA" id="ARBA00022475"/>
    </source>
</evidence>
<reference evidence="7 8" key="1">
    <citation type="journal article" date="2016" name="Nat. Commun.">
        <title>Thousands of microbial genomes shed light on interconnected biogeochemical processes in an aquifer system.</title>
        <authorList>
            <person name="Anantharaman K."/>
            <person name="Brown C.T."/>
            <person name="Hug L.A."/>
            <person name="Sharon I."/>
            <person name="Castelle C.J."/>
            <person name="Probst A.J."/>
            <person name="Thomas B.C."/>
            <person name="Singh A."/>
            <person name="Wilkins M.J."/>
            <person name="Karaoz U."/>
            <person name="Brodie E.L."/>
            <person name="Williams K.H."/>
            <person name="Hubbard S.S."/>
            <person name="Banfield J.F."/>
        </authorList>
    </citation>
    <scope>NUCLEOTIDE SEQUENCE [LARGE SCALE GENOMIC DNA]</scope>
    <source>
        <strain evidence="8">RBG_16_55_9</strain>
    </source>
</reference>
<keyword evidence="4 6" id="KW-1133">Transmembrane helix</keyword>
<keyword evidence="3 6" id="KW-0812">Transmembrane</keyword>
<evidence type="ECO:0000256" key="5">
    <source>
        <dbReference type="ARBA" id="ARBA00023136"/>
    </source>
</evidence>
<accession>A0A1F5UQ75</accession>
<comment type="caution">
    <text evidence="7">The sequence shown here is derived from an EMBL/GenBank/DDBJ whole genome shotgun (WGS) entry which is preliminary data.</text>
</comment>
<evidence type="ECO:0000256" key="4">
    <source>
        <dbReference type="ARBA" id="ARBA00022989"/>
    </source>
</evidence>
<dbReference type="GO" id="GO:0043190">
    <property type="term" value="C:ATP-binding cassette (ABC) transporter complex"/>
    <property type="evidence" value="ECO:0007669"/>
    <property type="project" value="InterPro"/>
</dbReference>
<gene>
    <name evidence="7" type="ORF">A2Z21_10700</name>
</gene>
<evidence type="ECO:0000313" key="8">
    <source>
        <dbReference type="Proteomes" id="UP000179157"/>
    </source>
</evidence>
<feature type="transmembrane region" description="Helical" evidence="6">
    <location>
        <begin position="55"/>
        <end position="79"/>
    </location>
</feature>
<dbReference type="Proteomes" id="UP000179157">
    <property type="component" value="Unassembled WGS sequence"/>
</dbReference>
<dbReference type="CDD" id="cd16914">
    <property type="entry name" value="EcfT"/>
    <property type="match status" value="1"/>
</dbReference>
<dbReference type="STRING" id="1817864.A2Z21_10700"/>
<feature type="transmembrane region" description="Helical" evidence="6">
    <location>
        <begin position="273"/>
        <end position="290"/>
    </location>
</feature>
<dbReference type="AlphaFoldDB" id="A0A1F5UQ75"/>